<dbReference type="Proteomes" id="UP000694727">
    <property type="component" value="Unplaced"/>
</dbReference>
<dbReference type="Ensembl" id="ENSSSCT00035052431.1">
    <property type="protein sequence ID" value="ENSSSCP00035021088.1"/>
    <property type="gene ID" value="ENSSSCG00035039471.1"/>
</dbReference>
<dbReference type="AlphaFoldDB" id="A0A8D1ZN47"/>
<accession>A0A8D1ZN47</accession>
<keyword evidence="1" id="KW-0812">Transmembrane</keyword>
<keyword evidence="1" id="KW-0472">Membrane</keyword>
<dbReference type="Proteomes" id="UP000694720">
    <property type="component" value="Unplaced"/>
</dbReference>
<dbReference type="Proteomes" id="UP000694725">
    <property type="component" value="Unplaced"/>
</dbReference>
<sequence>MYSFLRYLHTVLHSGWTSLHSYQQCRRVHFSPHPFQHLLFRDLLVMAILTGVRWHLVVALICISLTISDVENFFHLIMSHWFIFAFISVPLGDQPEKIYKRLMSENILPIFSTRSLMVSCLIFRSFSHFEFICVHGVRVCSSFLDLHAAVQVSQQDLLKRLYFSHFMFLPPLSKIN</sequence>
<evidence type="ECO:0000313" key="2">
    <source>
        <dbReference type="Ensembl" id="ENSSSCP00065039376.1"/>
    </source>
</evidence>
<dbReference type="Ensembl" id="ENSSSCT00065090034.1">
    <property type="protein sequence ID" value="ENSSSCP00065039376.1"/>
    <property type="gene ID" value="ENSSSCG00065065608.1"/>
</dbReference>
<evidence type="ECO:0000256" key="1">
    <source>
        <dbReference type="SAM" id="Phobius"/>
    </source>
</evidence>
<evidence type="ECO:0000313" key="3">
    <source>
        <dbReference type="Proteomes" id="UP000694725"/>
    </source>
</evidence>
<dbReference type="Ensembl" id="ENSSSCT00050036130.1">
    <property type="protein sequence ID" value="ENSSSCP00050015015.1"/>
    <property type="gene ID" value="ENSSSCG00050026860.1"/>
</dbReference>
<organism evidence="2 3">
    <name type="scientific">Sus scrofa</name>
    <name type="common">Pig</name>
    <dbReference type="NCBI Taxonomy" id="9823"/>
    <lineage>
        <taxon>Eukaryota</taxon>
        <taxon>Metazoa</taxon>
        <taxon>Chordata</taxon>
        <taxon>Craniata</taxon>
        <taxon>Vertebrata</taxon>
        <taxon>Euteleostomi</taxon>
        <taxon>Mammalia</taxon>
        <taxon>Eutheria</taxon>
        <taxon>Laurasiatheria</taxon>
        <taxon>Artiodactyla</taxon>
        <taxon>Suina</taxon>
        <taxon>Suidae</taxon>
        <taxon>Sus</taxon>
    </lineage>
</organism>
<name>A0A8D1ZN47_PIG</name>
<dbReference type="Proteomes" id="UP000694571">
    <property type="component" value="Unplaced"/>
</dbReference>
<feature type="transmembrane region" description="Helical" evidence="1">
    <location>
        <begin position="43"/>
        <end position="67"/>
    </location>
</feature>
<protein>
    <submittedName>
        <fullName evidence="2">Uncharacterized protein</fullName>
    </submittedName>
</protein>
<dbReference type="Ensembl" id="ENSSSCT00025033070.1">
    <property type="protein sequence ID" value="ENSSSCP00025013789.1"/>
    <property type="gene ID" value="ENSSSCG00025024487.1"/>
</dbReference>
<proteinExistence type="predicted"/>
<reference evidence="2" key="1">
    <citation type="submission" date="2025-05" db="UniProtKB">
        <authorList>
            <consortium name="Ensembl"/>
        </authorList>
    </citation>
    <scope>IDENTIFICATION</scope>
</reference>
<feature type="transmembrane region" description="Helical" evidence="1">
    <location>
        <begin position="73"/>
        <end position="92"/>
    </location>
</feature>
<keyword evidence="1" id="KW-1133">Transmembrane helix</keyword>